<feature type="compositionally biased region" description="Basic and acidic residues" evidence="1">
    <location>
        <begin position="162"/>
        <end position="181"/>
    </location>
</feature>
<feature type="compositionally biased region" description="Basic and acidic residues" evidence="1">
    <location>
        <begin position="336"/>
        <end position="354"/>
    </location>
</feature>
<dbReference type="AlphaFoldDB" id="A0A0A9WYZ3"/>
<reference evidence="2" key="2">
    <citation type="submission" date="2014-07" db="EMBL/GenBank/DDBJ databases">
        <authorList>
            <person name="Hull J."/>
        </authorList>
    </citation>
    <scope>NUCLEOTIDE SEQUENCE</scope>
</reference>
<sequence>MLTVDERTFNRERFWGPNTIKPLNFNYEFEPSFEGQNIWTLTDGLFLSDKRRLSDGLAGQDALKVIYSRAEEARKKSGSRYRHFPPRIDENVHQKSSPPGRGSPKLKTSSSITGKNSRNSRVLSSGGSLSSRVTPPLGASGTAGAAALVRTPHAFSLTKRNSKNDQKETSGPKRKAKEVLKGKTTSKTSSQGFQKAYEQKGVSVKLSLEETERLLKSLDFRVRTRKKVTTRERSKSERVRKSPFASKKNSPPASKMPFQKRGIVGSPTKKEKSGIKRDKSPGKKEKMVPRTSQNQLVRSSRKTSWQTSSSDSSRKMSTTSTSGLGDLLGPLPRVKWTPEGRSPKERSARKKSSEKSSVTLMKATKMKAALKKAADRDSNESQDLSEVEGSSREALIVRKVRTTPMKIIPKVTINNQLLKSTTNKNEKTQVKKA</sequence>
<feature type="compositionally biased region" description="Low complexity" evidence="1">
    <location>
        <begin position="116"/>
        <end position="147"/>
    </location>
</feature>
<accession>A0A0A9WYZ3</accession>
<name>A0A0A9WYZ3_LYGHE</name>
<evidence type="ECO:0000313" key="2">
    <source>
        <dbReference type="EMBL" id="JAG12611.1"/>
    </source>
</evidence>
<feature type="compositionally biased region" description="Basic and acidic residues" evidence="1">
    <location>
        <begin position="229"/>
        <end position="240"/>
    </location>
</feature>
<feature type="compositionally biased region" description="Low complexity" evidence="1">
    <location>
        <begin position="302"/>
        <end position="322"/>
    </location>
</feature>
<feature type="region of interest" description="Disordered" evidence="1">
    <location>
        <begin position="223"/>
        <end position="391"/>
    </location>
</feature>
<reference evidence="2" key="1">
    <citation type="journal article" date="2014" name="PLoS ONE">
        <title>Transcriptome-Based Identification of ABC Transporters in the Western Tarnished Plant Bug Lygus hesperus.</title>
        <authorList>
            <person name="Hull J.J."/>
            <person name="Chaney K."/>
            <person name="Geib S.M."/>
            <person name="Fabrick J.A."/>
            <person name="Brent C.S."/>
            <person name="Walsh D."/>
            <person name="Lavine L.C."/>
        </authorList>
    </citation>
    <scope>NUCLEOTIDE SEQUENCE</scope>
</reference>
<feature type="non-terminal residue" evidence="2">
    <location>
        <position position="433"/>
    </location>
</feature>
<feature type="compositionally biased region" description="Basic residues" evidence="1">
    <location>
        <begin position="76"/>
        <end position="85"/>
    </location>
</feature>
<evidence type="ECO:0000256" key="1">
    <source>
        <dbReference type="SAM" id="MobiDB-lite"/>
    </source>
</evidence>
<feature type="compositionally biased region" description="Polar residues" evidence="1">
    <location>
        <begin position="183"/>
        <end position="193"/>
    </location>
</feature>
<gene>
    <name evidence="2" type="ORF">CM83_99009</name>
</gene>
<feature type="compositionally biased region" description="Polar residues" evidence="1">
    <location>
        <begin position="106"/>
        <end position="115"/>
    </location>
</feature>
<protein>
    <submittedName>
        <fullName evidence="2">Uncharacterized protein</fullName>
    </submittedName>
</protein>
<feature type="compositionally biased region" description="Basic and acidic residues" evidence="1">
    <location>
        <begin position="268"/>
        <end position="288"/>
    </location>
</feature>
<feature type="region of interest" description="Disordered" evidence="1">
    <location>
        <begin position="75"/>
        <end position="199"/>
    </location>
</feature>
<dbReference type="EMBL" id="GBHO01030993">
    <property type="protein sequence ID" value="JAG12611.1"/>
    <property type="molecule type" value="Transcribed_RNA"/>
</dbReference>
<proteinExistence type="predicted"/>
<organism evidence="2">
    <name type="scientific">Lygus hesperus</name>
    <name type="common">Western plant bug</name>
    <dbReference type="NCBI Taxonomy" id="30085"/>
    <lineage>
        <taxon>Eukaryota</taxon>
        <taxon>Metazoa</taxon>
        <taxon>Ecdysozoa</taxon>
        <taxon>Arthropoda</taxon>
        <taxon>Hexapoda</taxon>
        <taxon>Insecta</taxon>
        <taxon>Pterygota</taxon>
        <taxon>Neoptera</taxon>
        <taxon>Paraneoptera</taxon>
        <taxon>Hemiptera</taxon>
        <taxon>Heteroptera</taxon>
        <taxon>Panheteroptera</taxon>
        <taxon>Cimicomorpha</taxon>
        <taxon>Miridae</taxon>
        <taxon>Mirini</taxon>
        <taxon>Lygus</taxon>
    </lineage>
</organism>